<gene>
    <name evidence="1" type="ORF">PanWU01x14_284920</name>
</gene>
<keyword evidence="2" id="KW-1185">Reference proteome</keyword>
<comment type="caution">
    <text evidence="1">The sequence shown here is derived from an EMBL/GenBank/DDBJ whole genome shotgun (WGS) entry which is preliminary data.</text>
</comment>
<name>A0A2P5AZQ6_PARAD</name>
<evidence type="ECO:0000313" key="1">
    <source>
        <dbReference type="EMBL" id="PON42023.1"/>
    </source>
</evidence>
<dbReference type="OrthoDB" id="10444499at2759"/>
<dbReference type="EMBL" id="JXTB01000401">
    <property type="protein sequence ID" value="PON42023.1"/>
    <property type="molecule type" value="Genomic_DNA"/>
</dbReference>
<protein>
    <submittedName>
        <fullName evidence="1">Uncharacterized protein</fullName>
    </submittedName>
</protein>
<dbReference type="Proteomes" id="UP000237105">
    <property type="component" value="Unassembled WGS sequence"/>
</dbReference>
<proteinExistence type="predicted"/>
<sequence length="60" mass="6849">NFSINLKLFIYRQINNLRILYQSGRQPTCWSIHPTSWLPCASKNSHLSTLNNGEVSISVS</sequence>
<reference evidence="2" key="1">
    <citation type="submission" date="2016-06" db="EMBL/GenBank/DDBJ databases">
        <title>Parallel loss of symbiosis genes in relatives of nitrogen-fixing non-legume Parasponia.</title>
        <authorList>
            <person name="Van Velzen R."/>
            <person name="Holmer R."/>
            <person name="Bu F."/>
            <person name="Rutten L."/>
            <person name="Van Zeijl A."/>
            <person name="Liu W."/>
            <person name="Santuari L."/>
            <person name="Cao Q."/>
            <person name="Sharma T."/>
            <person name="Shen D."/>
            <person name="Roswanjaya Y."/>
            <person name="Wardhani T."/>
            <person name="Kalhor M.S."/>
            <person name="Jansen J."/>
            <person name="Van den Hoogen J."/>
            <person name="Gungor B."/>
            <person name="Hartog M."/>
            <person name="Hontelez J."/>
            <person name="Verver J."/>
            <person name="Yang W.-C."/>
            <person name="Schijlen E."/>
            <person name="Repin R."/>
            <person name="Schilthuizen M."/>
            <person name="Schranz E."/>
            <person name="Heidstra R."/>
            <person name="Miyata K."/>
            <person name="Fedorova E."/>
            <person name="Kohlen W."/>
            <person name="Bisseling T."/>
            <person name="Smit S."/>
            <person name="Geurts R."/>
        </authorList>
    </citation>
    <scope>NUCLEOTIDE SEQUENCE [LARGE SCALE GENOMIC DNA]</scope>
    <source>
        <strain evidence="2">cv. WU1-14</strain>
    </source>
</reference>
<evidence type="ECO:0000313" key="2">
    <source>
        <dbReference type="Proteomes" id="UP000237105"/>
    </source>
</evidence>
<organism evidence="1 2">
    <name type="scientific">Parasponia andersonii</name>
    <name type="common">Sponia andersonii</name>
    <dbReference type="NCBI Taxonomy" id="3476"/>
    <lineage>
        <taxon>Eukaryota</taxon>
        <taxon>Viridiplantae</taxon>
        <taxon>Streptophyta</taxon>
        <taxon>Embryophyta</taxon>
        <taxon>Tracheophyta</taxon>
        <taxon>Spermatophyta</taxon>
        <taxon>Magnoliopsida</taxon>
        <taxon>eudicotyledons</taxon>
        <taxon>Gunneridae</taxon>
        <taxon>Pentapetalae</taxon>
        <taxon>rosids</taxon>
        <taxon>fabids</taxon>
        <taxon>Rosales</taxon>
        <taxon>Cannabaceae</taxon>
        <taxon>Parasponia</taxon>
    </lineage>
</organism>
<feature type="non-terminal residue" evidence="1">
    <location>
        <position position="1"/>
    </location>
</feature>
<accession>A0A2P5AZQ6</accession>
<dbReference type="AlphaFoldDB" id="A0A2P5AZQ6"/>